<dbReference type="KEGG" id="foc:113217653"/>
<dbReference type="PANTHER" id="PTHR11177">
    <property type="entry name" value="CHITINASE"/>
    <property type="match status" value="1"/>
</dbReference>
<dbReference type="AlphaFoldDB" id="A0A6J1TRW2"/>
<evidence type="ECO:0000313" key="3">
    <source>
        <dbReference type="Proteomes" id="UP000504606"/>
    </source>
</evidence>
<dbReference type="GO" id="GO:0005975">
    <property type="term" value="P:carbohydrate metabolic process"/>
    <property type="evidence" value="ECO:0007669"/>
    <property type="project" value="InterPro"/>
</dbReference>
<gene>
    <name evidence="4" type="primary">LOC113217653</name>
</gene>
<keyword evidence="3" id="KW-1185">Reference proteome</keyword>
<dbReference type="PROSITE" id="PS51910">
    <property type="entry name" value="GH18_2"/>
    <property type="match status" value="1"/>
</dbReference>
<feature type="domain" description="GH18" evidence="2">
    <location>
        <begin position="37"/>
        <end position="145"/>
    </location>
</feature>
<dbReference type="GO" id="GO:0004568">
    <property type="term" value="F:chitinase activity"/>
    <property type="evidence" value="ECO:0007669"/>
    <property type="project" value="TreeGrafter"/>
</dbReference>
<dbReference type="OrthoDB" id="73875at2759"/>
<evidence type="ECO:0000259" key="2">
    <source>
        <dbReference type="PROSITE" id="PS51910"/>
    </source>
</evidence>
<sequence>MRALTPVALLVALGVALALVHDAEAQGPPRARGLGRRALLCYAAAWHAKFKPRDLDPGLCSMVMVAFGRLVVSQTGALEEAYPMSDEDNKVSVGGVVKELRKHNSSVAVGMTIGGWAEGSERFSVVSADARKREVFVNSVLKAVK</sequence>
<reference evidence="4" key="1">
    <citation type="submission" date="2025-08" db="UniProtKB">
        <authorList>
            <consortium name="RefSeq"/>
        </authorList>
    </citation>
    <scope>IDENTIFICATION</scope>
    <source>
        <tissue evidence="4">Whole organism</tissue>
    </source>
</reference>
<dbReference type="InterPro" id="IPR017853">
    <property type="entry name" value="GH"/>
</dbReference>
<dbReference type="Gene3D" id="3.20.20.80">
    <property type="entry name" value="Glycosidases"/>
    <property type="match status" value="1"/>
</dbReference>
<dbReference type="GO" id="GO:0006032">
    <property type="term" value="P:chitin catabolic process"/>
    <property type="evidence" value="ECO:0007669"/>
    <property type="project" value="TreeGrafter"/>
</dbReference>
<dbReference type="InterPro" id="IPR050314">
    <property type="entry name" value="Glycosyl_Hydrlase_18"/>
</dbReference>
<dbReference type="InterPro" id="IPR001223">
    <property type="entry name" value="Glyco_hydro18_cat"/>
</dbReference>
<name>A0A6J1TRW2_FRAOC</name>
<organism evidence="3 4">
    <name type="scientific">Frankliniella occidentalis</name>
    <name type="common">Western flower thrips</name>
    <name type="synonym">Euthrips occidentalis</name>
    <dbReference type="NCBI Taxonomy" id="133901"/>
    <lineage>
        <taxon>Eukaryota</taxon>
        <taxon>Metazoa</taxon>
        <taxon>Ecdysozoa</taxon>
        <taxon>Arthropoda</taxon>
        <taxon>Hexapoda</taxon>
        <taxon>Insecta</taxon>
        <taxon>Pterygota</taxon>
        <taxon>Neoptera</taxon>
        <taxon>Paraneoptera</taxon>
        <taxon>Thysanoptera</taxon>
        <taxon>Terebrantia</taxon>
        <taxon>Thripoidea</taxon>
        <taxon>Thripidae</taxon>
        <taxon>Frankliniella</taxon>
    </lineage>
</organism>
<dbReference type="SUPFAM" id="SSF51445">
    <property type="entry name" value="(Trans)glycosidases"/>
    <property type="match status" value="1"/>
</dbReference>
<evidence type="ECO:0000256" key="1">
    <source>
        <dbReference type="SAM" id="SignalP"/>
    </source>
</evidence>
<dbReference type="Pfam" id="PF00704">
    <property type="entry name" value="Glyco_hydro_18"/>
    <property type="match status" value="1"/>
</dbReference>
<keyword evidence="1" id="KW-0732">Signal</keyword>
<dbReference type="GO" id="GO:0005576">
    <property type="term" value="C:extracellular region"/>
    <property type="evidence" value="ECO:0007669"/>
    <property type="project" value="TreeGrafter"/>
</dbReference>
<dbReference type="GO" id="GO:0008061">
    <property type="term" value="F:chitin binding"/>
    <property type="evidence" value="ECO:0007669"/>
    <property type="project" value="TreeGrafter"/>
</dbReference>
<proteinExistence type="predicted"/>
<feature type="signal peptide" evidence="1">
    <location>
        <begin position="1"/>
        <end position="25"/>
    </location>
</feature>
<dbReference type="PANTHER" id="PTHR11177:SF317">
    <property type="entry name" value="CHITINASE 12-RELATED"/>
    <property type="match status" value="1"/>
</dbReference>
<dbReference type="RefSeq" id="XP_026293426.2">
    <property type="nucleotide sequence ID" value="XM_026437641.2"/>
</dbReference>
<dbReference type="GeneID" id="113217653"/>
<protein>
    <submittedName>
        <fullName evidence="4">Chitotriosidase-1-like</fullName>
    </submittedName>
</protein>
<evidence type="ECO:0000313" key="4">
    <source>
        <dbReference type="RefSeq" id="XP_026293426.2"/>
    </source>
</evidence>
<accession>A0A6J1TRW2</accession>
<feature type="chain" id="PRO_5038620475" evidence="1">
    <location>
        <begin position="26"/>
        <end position="145"/>
    </location>
</feature>
<dbReference type="Proteomes" id="UP000504606">
    <property type="component" value="Unplaced"/>
</dbReference>